<dbReference type="Pfam" id="PF00245">
    <property type="entry name" value="Alk_phosphatase"/>
    <property type="match status" value="1"/>
</dbReference>
<feature type="signal peptide" evidence="3">
    <location>
        <begin position="1"/>
        <end position="20"/>
    </location>
</feature>
<dbReference type="Gene3D" id="3.40.720.10">
    <property type="entry name" value="Alkaline Phosphatase, subunit A"/>
    <property type="match status" value="1"/>
</dbReference>
<dbReference type="SMART" id="SM00098">
    <property type="entry name" value="alkPPc"/>
    <property type="match status" value="1"/>
</dbReference>
<dbReference type="GO" id="GO:0004035">
    <property type="term" value="F:alkaline phosphatase activity"/>
    <property type="evidence" value="ECO:0007669"/>
    <property type="project" value="UniProtKB-EC"/>
</dbReference>
<dbReference type="EC" id="3.1.3.1" evidence="4"/>
<dbReference type="EMBL" id="JBHSGN010000161">
    <property type="protein sequence ID" value="MFC4676871.1"/>
    <property type="molecule type" value="Genomic_DNA"/>
</dbReference>
<dbReference type="InterPro" id="IPR017850">
    <property type="entry name" value="Alkaline_phosphatase_core_sf"/>
</dbReference>
<dbReference type="PANTHER" id="PTHR11596">
    <property type="entry name" value="ALKALINE PHOSPHATASE"/>
    <property type="match status" value="1"/>
</dbReference>
<evidence type="ECO:0000256" key="2">
    <source>
        <dbReference type="RuleBase" id="RU003946"/>
    </source>
</evidence>
<evidence type="ECO:0000313" key="5">
    <source>
        <dbReference type="Proteomes" id="UP001596023"/>
    </source>
</evidence>
<accession>A0ABV9L3L5</accession>
<keyword evidence="5" id="KW-1185">Reference proteome</keyword>
<dbReference type="CDD" id="cd16012">
    <property type="entry name" value="ALP"/>
    <property type="match status" value="1"/>
</dbReference>
<dbReference type="Gene3D" id="1.10.60.40">
    <property type="match status" value="1"/>
</dbReference>
<dbReference type="RefSeq" id="WP_380001573.1">
    <property type="nucleotide sequence ID" value="NZ_JBHSGN010000161.1"/>
</dbReference>
<dbReference type="PRINTS" id="PR00113">
    <property type="entry name" value="ALKPHPHTASE"/>
</dbReference>
<dbReference type="InterPro" id="IPR001952">
    <property type="entry name" value="Alkaline_phosphatase"/>
</dbReference>
<feature type="chain" id="PRO_5045770660" evidence="3">
    <location>
        <begin position="21"/>
        <end position="550"/>
    </location>
</feature>
<name>A0ABV9L3L5_9BACT</name>
<protein>
    <submittedName>
        <fullName evidence="4">Alkaline phosphatase</fullName>
        <ecNumber evidence="4">3.1.3.1</ecNumber>
    </submittedName>
</protein>
<sequence length="550" mass="61273">MKKVSVSLLLFFVFSITVFAQQQYRRPVKPTKNVIVMIPDGTSIGVVSAARWYQIYNKLGGDNLAVDPYLCGTVKTFSSNAPIGDSAPTTSCYMTGMPQQTGNVAIYPVADPENDLIPIDPAMAYQPLPTVLEAAKYQQNKATGLVVTVEFPHATPADCSAHYYARGKYEYIASQMAYQNLDVMFGGGNSILTDDIKQHFKNTGTTLIQDDIKTFRSFNGKEKVWALFNERELPYDLDRDPEVIPSLQEMTQKALDRLSQNENGFFLMVEGSKVDWSAHGNDAVGCITEYLAFDKAVATVMDFAKKNGETTVIVLPDHGNSGFTIGRRDLKSYNKATLDDLFKNVSKFKKTGEGLERILLKSKPEDFKAIFKEYTDIDLNEEELNLLLSSKNYKEADYIKVSNSVNMGSSIINIMDSHTYFGFTTGGHTGEEVFLAAYHPNGDIPVGMNTNVEINQYLCAALGLKTSLPEMRQEIFAKHTDVFKGMDYTIDKSADFPVLKVKKGNVTLSVPAFKSVVYLNNQPIALPSVVVYIDKNDTFYLPKNLIKYLE</sequence>
<evidence type="ECO:0000313" key="4">
    <source>
        <dbReference type="EMBL" id="MFC4676871.1"/>
    </source>
</evidence>
<dbReference type="Proteomes" id="UP001596023">
    <property type="component" value="Unassembled WGS sequence"/>
</dbReference>
<gene>
    <name evidence="4" type="ORF">ACFO6W_24620</name>
</gene>
<comment type="caution">
    <text evidence="4">The sequence shown here is derived from an EMBL/GenBank/DDBJ whole genome shotgun (WGS) entry which is preliminary data.</text>
</comment>
<proteinExistence type="inferred from homology"/>
<evidence type="ECO:0000256" key="3">
    <source>
        <dbReference type="SAM" id="SignalP"/>
    </source>
</evidence>
<dbReference type="SUPFAM" id="SSF53649">
    <property type="entry name" value="Alkaline phosphatase-like"/>
    <property type="match status" value="1"/>
</dbReference>
<comment type="similarity">
    <text evidence="2">Belongs to the alkaline phosphatase family.</text>
</comment>
<reference evidence="5" key="1">
    <citation type="journal article" date="2019" name="Int. J. Syst. Evol. Microbiol.">
        <title>The Global Catalogue of Microorganisms (GCM) 10K type strain sequencing project: providing services to taxonomists for standard genome sequencing and annotation.</title>
        <authorList>
            <consortium name="The Broad Institute Genomics Platform"/>
            <consortium name="The Broad Institute Genome Sequencing Center for Infectious Disease"/>
            <person name="Wu L."/>
            <person name="Ma J."/>
        </authorList>
    </citation>
    <scope>NUCLEOTIDE SEQUENCE [LARGE SCALE GENOMIC DNA]</scope>
    <source>
        <strain evidence="5">CCUG 66188</strain>
    </source>
</reference>
<keyword evidence="4" id="KW-0378">Hydrolase</keyword>
<dbReference type="PANTHER" id="PTHR11596:SF5">
    <property type="entry name" value="ALKALINE PHOSPHATASE"/>
    <property type="match status" value="1"/>
</dbReference>
<keyword evidence="3" id="KW-0732">Signal</keyword>
<organism evidence="4 5">
    <name type="scientific">Dysgonomonas termitidis</name>
    <dbReference type="NCBI Taxonomy" id="1516126"/>
    <lineage>
        <taxon>Bacteria</taxon>
        <taxon>Pseudomonadati</taxon>
        <taxon>Bacteroidota</taxon>
        <taxon>Bacteroidia</taxon>
        <taxon>Bacteroidales</taxon>
        <taxon>Dysgonomonadaceae</taxon>
        <taxon>Dysgonomonas</taxon>
    </lineage>
</organism>
<keyword evidence="1" id="KW-0597">Phosphoprotein</keyword>
<evidence type="ECO:0000256" key="1">
    <source>
        <dbReference type="ARBA" id="ARBA00022553"/>
    </source>
</evidence>